<dbReference type="Proteomes" id="UP000602442">
    <property type="component" value="Unassembled WGS sequence"/>
</dbReference>
<evidence type="ECO:0008006" key="4">
    <source>
        <dbReference type="Google" id="ProtNLM"/>
    </source>
</evidence>
<sequence length="218" mass="24101">MKVLSVAAIGALLTGPAAQAQDSAWFDAIEGMSASEMGTVMLEGQEHGAIVRIEDRTQDMTPPGFRDYTLLERPERVGDACTRISWYVTLNTMDGGVSTHSARPFRQVALSREDPCEFADFATLAEEVSTDEAVAMLQLAADFEALDRPISCRDETDSGLCRSDNYTRMNVGYLKLNRIAHLDEGGYRLWMGQPFTQLEVPAEEDAPIVIHRRIPAPF</sequence>
<feature type="signal peptide" evidence="1">
    <location>
        <begin position="1"/>
        <end position="20"/>
    </location>
</feature>
<evidence type="ECO:0000256" key="1">
    <source>
        <dbReference type="SAM" id="SignalP"/>
    </source>
</evidence>
<reference evidence="2 3" key="1">
    <citation type="submission" date="2020-11" db="EMBL/GenBank/DDBJ databases">
        <title>Erythrobacter sediminis sp. nov., a marine bacterium from a tidal flat of Garorim Bay.</title>
        <authorList>
            <person name="Kim D."/>
            <person name="Yoo Y."/>
            <person name="Kim J.-J."/>
        </authorList>
    </citation>
    <scope>NUCLEOTIDE SEQUENCE [LARGE SCALE GENOMIC DNA]</scope>
    <source>
        <strain evidence="2 3">JGD-13</strain>
    </source>
</reference>
<proteinExistence type="predicted"/>
<organism evidence="2 3">
    <name type="scientific">Aurantiacibacter sediminis</name>
    <dbReference type="NCBI Taxonomy" id="2793064"/>
    <lineage>
        <taxon>Bacteria</taxon>
        <taxon>Pseudomonadati</taxon>
        <taxon>Pseudomonadota</taxon>
        <taxon>Alphaproteobacteria</taxon>
        <taxon>Sphingomonadales</taxon>
        <taxon>Erythrobacteraceae</taxon>
        <taxon>Aurantiacibacter</taxon>
    </lineage>
</organism>
<protein>
    <recommendedName>
        <fullName evidence="4">DUF2259 domain-containing protein</fullName>
    </recommendedName>
</protein>
<evidence type="ECO:0000313" key="3">
    <source>
        <dbReference type="Proteomes" id="UP000602442"/>
    </source>
</evidence>
<dbReference type="RefSeq" id="WP_197922057.1">
    <property type="nucleotide sequence ID" value="NZ_CAWPTA010000009.1"/>
</dbReference>
<accession>A0ABS0N670</accession>
<name>A0ABS0N670_9SPHN</name>
<keyword evidence="1" id="KW-0732">Signal</keyword>
<feature type="chain" id="PRO_5046698385" description="DUF2259 domain-containing protein" evidence="1">
    <location>
        <begin position="21"/>
        <end position="218"/>
    </location>
</feature>
<gene>
    <name evidence="2" type="ORF">I5L03_12060</name>
</gene>
<evidence type="ECO:0000313" key="2">
    <source>
        <dbReference type="EMBL" id="MBH5323317.1"/>
    </source>
</evidence>
<keyword evidence="3" id="KW-1185">Reference proteome</keyword>
<comment type="caution">
    <text evidence="2">The sequence shown here is derived from an EMBL/GenBank/DDBJ whole genome shotgun (WGS) entry which is preliminary data.</text>
</comment>
<dbReference type="EMBL" id="JAEANY010000004">
    <property type="protein sequence ID" value="MBH5323317.1"/>
    <property type="molecule type" value="Genomic_DNA"/>
</dbReference>